<dbReference type="GO" id="GO:0008270">
    <property type="term" value="F:zinc ion binding"/>
    <property type="evidence" value="ECO:0007669"/>
    <property type="project" value="UniProtKB-KW"/>
</dbReference>
<dbReference type="InterPro" id="IPR001293">
    <property type="entry name" value="Znf_TRAF"/>
</dbReference>
<evidence type="ECO:0000259" key="6">
    <source>
        <dbReference type="PROSITE" id="PS50089"/>
    </source>
</evidence>
<dbReference type="EMBL" id="QUQM01000003">
    <property type="protein sequence ID" value="KAA8648262.1"/>
    <property type="molecule type" value="Genomic_DNA"/>
</dbReference>
<dbReference type="OrthoDB" id="1630758at2759"/>
<feature type="domain" description="TRAF-type" evidence="7">
    <location>
        <begin position="178"/>
        <end position="232"/>
    </location>
</feature>
<dbReference type="Gene3D" id="3.30.40.10">
    <property type="entry name" value="Zinc/RING finger domain, C3HC4 (zinc finger)"/>
    <property type="match status" value="3"/>
</dbReference>
<evidence type="ECO:0000256" key="1">
    <source>
        <dbReference type="ARBA" id="ARBA00022723"/>
    </source>
</evidence>
<reference evidence="8 9" key="1">
    <citation type="submission" date="2019-08" db="EMBL/GenBank/DDBJ databases">
        <title>The genome sequence of a newly discovered highly antifungal drug resistant Aspergillus species, Aspergillus tanneri NIH 1004.</title>
        <authorList>
            <person name="Mounaud S."/>
            <person name="Singh I."/>
            <person name="Joardar V."/>
            <person name="Pakala S."/>
            <person name="Pakala S."/>
            <person name="Venepally P."/>
            <person name="Chung J.K."/>
            <person name="Losada L."/>
            <person name="Nierman W.C."/>
        </authorList>
    </citation>
    <scope>NUCLEOTIDE SEQUENCE [LARGE SCALE GENOMIC DNA]</scope>
    <source>
        <strain evidence="8 9">NIH1004</strain>
    </source>
</reference>
<dbReference type="PROSITE" id="PS00518">
    <property type="entry name" value="ZF_RING_1"/>
    <property type="match status" value="1"/>
</dbReference>
<dbReference type="Pfam" id="PF13445">
    <property type="entry name" value="zf-RING_UBOX"/>
    <property type="match status" value="1"/>
</dbReference>
<dbReference type="SUPFAM" id="SSF57850">
    <property type="entry name" value="RING/U-box"/>
    <property type="match status" value="1"/>
</dbReference>
<evidence type="ECO:0008006" key="10">
    <source>
        <dbReference type="Google" id="ProtNLM"/>
    </source>
</evidence>
<dbReference type="GeneID" id="54326848"/>
<dbReference type="VEuPathDB" id="FungiDB:EYZ11_008027"/>
<protein>
    <recommendedName>
        <fullName evidence="10">RING-type domain-containing protein</fullName>
    </recommendedName>
</protein>
<dbReference type="PROSITE" id="PS50145">
    <property type="entry name" value="ZF_TRAF"/>
    <property type="match status" value="1"/>
</dbReference>
<organism evidence="8 9">
    <name type="scientific">Aspergillus tanneri</name>
    <dbReference type="NCBI Taxonomy" id="1220188"/>
    <lineage>
        <taxon>Eukaryota</taxon>
        <taxon>Fungi</taxon>
        <taxon>Dikarya</taxon>
        <taxon>Ascomycota</taxon>
        <taxon>Pezizomycotina</taxon>
        <taxon>Eurotiomycetes</taxon>
        <taxon>Eurotiomycetidae</taxon>
        <taxon>Eurotiales</taxon>
        <taxon>Aspergillaceae</taxon>
        <taxon>Aspergillus</taxon>
        <taxon>Aspergillus subgen. Circumdati</taxon>
    </lineage>
</organism>
<keyword evidence="3 4" id="KW-0862">Zinc</keyword>
<dbReference type="Proteomes" id="UP000324241">
    <property type="component" value="Unassembled WGS sequence"/>
</dbReference>
<proteinExistence type="predicted"/>
<dbReference type="AlphaFoldDB" id="A0A5M9MML2"/>
<feature type="region of interest" description="Disordered" evidence="5">
    <location>
        <begin position="400"/>
        <end position="447"/>
    </location>
</feature>
<dbReference type="InterPro" id="IPR027370">
    <property type="entry name" value="Znf-RING_euk"/>
</dbReference>
<dbReference type="RefSeq" id="XP_033427623.1">
    <property type="nucleotide sequence ID" value="XM_033568817.1"/>
</dbReference>
<dbReference type="SUPFAM" id="SSF49599">
    <property type="entry name" value="TRAF domain-like"/>
    <property type="match status" value="2"/>
</dbReference>
<evidence type="ECO:0000256" key="2">
    <source>
        <dbReference type="ARBA" id="ARBA00022771"/>
    </source>
</evidence>
<evidence type="ECO:0000313" key="8">
    <source>
        <dbReference type="EMBL" id="KAA8648262.1"/>
    </source>
</evidence>
<dbReference type="Pfam" id="PF02176">
    <property type="entry name" value="zf-TRAF"/>
    <property type="match status" value="2"/>
</dbReference>
<dbReference type="InterPro" id="IPR001841">
    <property type="entry name" value="Znf_RING"/>
</dbReference>
<evidence type="ECO:0000256" key="5">
    <source>
        <dbReference type="SAM" id="MobiDB-lite"/>
    </source>
</evidence>
<evidence type="ECO:0000313" key="9">
    <source>
        <dbReference type="Proteomes" id="UP000324241"/>
    </source>
</evidence>
<comment type="caution">
    <text evidence="8">The sequence shown here is derived from an EMBL/GenBank/DDBJ whole genome shotgun (WGS) entry which is preliminary data.</text>
</comment>
<accession>A0A5M9MML2</accession>
<feature type="zinc finger region" description="TRAF-type" evidence="4">
    <location>
        <begin position="178"/>
        <end position="232"/>
    </location>
</feature>
<evidence type="ECO:0000256" key="3">
    <source>
        <dbReference type="ARBA" id="ARBA00022833"/>
    </source>
</evidence>
<feature type="domain" description="RING-type" evidence="6">
    <location>
        <begin position="36"/>
        <end position="80"/>
    </location>
</feature>
<dbReference type="PANTHER" id="PTHR10131">
    <property type="entry name" value="TNF RECEPTOR ASSOCIATED FACTOR"/>
    <property type="match status" value="1"/>
</dbReference>
<dbReference type="PANTHER" id="PTHR10131:SF94">
    <property type="entry name" value="TNF RECEPTOR-ASSOCIATED FACTOR 4"/>
    <property type="match status" value="1"/>
</dbReference>
<dbReference type="InterPro" id="IPR017907">
    <property type="entry name" value="Znf_RING_CS"/>
</dbReference>
<dbReference type="PROSITE" id="PS50089">
    <property type="entry name" value="ZF_RING_2"/>
    <property type="match status" value="1"/>
</dbReference>
<sequence length="447" mass="50610">MNLEEFLAMELNRDRYEIVDLRALDYVSSYDDHLMCPICHCPFIRPVRLQCDHIFCQKCLNTAITSFGPNRDDFTCPSCRTPTKGVYLDVPRLLSNMCDDIRVKCPFLTEGCKEIIPRGHVQSHVDKYCGYKLMDCPATLCDKKSRKKDLNPENRCMHELQKCFGCEGEIMEQDYEEHVKELCPSLKTTCPDCQTMVFRKALREHIDACSEAIHPCTASRYGCPVKVKRAELMVHEQSCPLITMGPYFDAQNSRLDSMELTIRHLQQRNELFEDGLANIRSTLLESTRSILEGQTQPPSEAHLYRQFPGMTARHSNDTPVDSSSVYSSYASTYLLSLHESLREEVVQLSRAISDLDARASMAIMNECLRLKEDMAHTNAAVGSIRMQVQWLMNPRLHQGQRTGLRANGGSGDHDSRPTPGPSNLPGPSAGLLRPRRLSDSGREGTKL</sequence>
<evidence type="ECO:0000256" key="4">
    <source>
        <dbReference type="PROSITE-ProRule" id="PRU00207"/>
    </source>
</evidence>
<keyword evidence="2 4" id="KW-0863">Zinc-finger</keyword>
<dbReference type="InterPro" id="IPR013083">
    <property type="entry name" value="Znf_RING/FYVE/PHD"/>
</dbReference>
<feature type="compositionally biased region" description="Basic and acidic residues" evidence="5">
    <location>
        <begin position="436"/>
        <end position="447"/>
    </location>
</feature>
<evidence type="ECO:0000259" key="7">
    <source>
        <dbReference type="PROSITE" id="PS50145"/>
    </source>
</evidence>
<gene>
    <name evidence="8" type="ORF">ATNIH1004_004146</name>
</gene>
<keyword evidence="1 4" id="KW-0479">Metal-binding</keyword>
<name>A0A5M9MML2_9EURO</name>
<dbReference type="SMART" id="SM00184">
    <property type="entry name" value="RING"/>
    <property type="match status" value="1"/>
</dbReference>